<dbReference type="AlphaFoldDB" id="A0AAP0R9V2"/>
<gene>
    <name evidence="4" type="ORF">L1049_018247</name>
</gene>
<dbReference type="SUPFAM" id="SSF48403">
    <property type="entry name" value="Ankyrin repeat"/>
    <property type="match status" value="1"/>
</dbReference>
<dbReference type="EMBL" id="JBBPBK010000012">
    <property type="protein sequence ID" value="KAK9273437.1"/>
    <property type="molecule type" value="Genomic_DNA"/>
</dbReference>
<comment type="caution">
    <text evidence="4">The sequence shown here is derived from an EMBL/GenBank/DDBJ whole genome shotgun (WGS) entry which is preliminary data.</text>
</comment>
<evidence type="ECO:0000256" key="3">
    <source>
        <dbReference type="ARBA" id="ARBA00023043"/>
    </source>
</evidence>
<dbReference type="PANTHER" id="PTHR24136:SF37">
    <property type="entry name" value="OS01G0942900 PROTEIN"/>
    <property type="match status" value="1"/>
</dbReference>
<reference evidence="4 5" key="1">
    <citation type="journal article" date="2024" name="Plant J.">
        <title>Genome sequences and population genomics reveal climatic adaptation and genomic divergence between two closely related sweetgum species.</title>
        <authorList>
            <person name="Xu W.Q."/>
            <person name="Ren C.Q."/>
            <person name="Zhang X.Y."/>
            <person name="Comes H.P."/>
            <person name="Liu X.H."/>
            <person name="Li Y.G."/>
            <person name="Kettle C.J."/>
            <person name="Jalonen R."/>
            <person name="Gaisberger H."/>
            <person name="Ma Y.Z."/>
            <person name="Qiu Y.X."/>
        </authorList>
    </citation>
    <scope>NUCLEOTIDE SEQUENCE [LARGE SCALE GENOMIC DNA]</scope>
    <source>
        <strain evidence="4">Hangzhou</strain>
    </source>
</reference>
<dbReference type="Proteomes" id="UP001415857">
    <property type="component" value="Unassembled WGS sequence"/>
</dbReference>
<evidence type="ECO:0000313" key="4">
    <source>
        <dbReference type="EMBL" id="KAK9273437.1"/>
    </source>
</evidence>
<proteinExistence type="inferred from homology"/>
<protein>
    <submittedName>
        <fullName evidence="4">Uncharacterized protein</fullName>
    </submittedName>
</protein>
<keyword evidence="2" id="KW-0677">Repeat</keyword>
<organism evidence="4 5">
    <name type="scientific">Liquidambar formosana</name>
    <name type="common">Formosan gum</name>
    <dbReference type="NCBI Taxonomy" id="63359"/>
    <lineage>
        <taxon>Eukaryota</taxon>
        <taxon>Viridiplantae</taxon>
        <taxon>Streptophyta</taxon>
        <taxon>Embryophyta</taxon>
        <taxon>Tracheophyta</taxon>
        <taxon>Spermatophyta</taxon>
        <taxon>Magnoliopsida</taxon>
        <taxon>eudicotyledons</taxon>
        <taxon>Gunneridae</taxon>
        <taxon>Pentapetalae</taxon>
        <taxon>Saxifragales</taxon>
        <taxon>Altingiaceae</taxon>
        <taxon>Liquidambar</taxon>
    </lineage>
</organism>
<dbReference type="SMART" id="SM00248">
    <property type="entry name" value="ANK"/>
    <property type="match status" value="2"/>
</dbReference>
<comment type="similarity">
    <text evidence="1">Belongs to the ankyrin SOCS box (ASB) family.</text>
</comment>
<name>A0AAP0R9V2_LIQFO</name>
<keyword evidence="5" id="KW-1185">Reference proteome</keyword>
<keyword evidence="3" id="KW-0040">ANK repeat</keyword>
<dbReference type="GO" id="GO:0045732">
    <property type="term" value="P:positive regulation of protein catabolic process"/>
    <property type="evidence" value="ECO:0007669"/>
    <property type="project" value="TreeGrafter"/>
</dbReference>
<evidence type="ECO:0000313" key="5">
    <source>
        <dbReference type="Proteomes" id="UP001415857"/>
    </source>
</evidence>
<evidence type="ECO:0000256" key="1">
    <source>
        <dbReference type="ARBA" id="ARBA00005949"/>
    </source>
</evidence>
<dbReference type="Gene3D" id="1.25.40.20">
    <property type="entry name" value="Ankyrin repeat-containing domain"/>
    <property type="match status" value="2"/>
</dbReference>
<dbReference type="PANTHER" id="PTHR24136">
    <property type="entry name" value="SOWAH (DROSOPHILA) HOMOLOG"/>
    <property type="match status" value="1"/>
</dbReference>
<dbReference type="InterPro" id="IPR036770">
    <property type="entry name" value="Ankyrin_rpt-contain_sf"/>
</dbReference>
<accession>A0AAP0R9V2</accession>
<dbReference type="InterPro" id="IPR051573">
    <property type="entry name" value="Ankyrin-SOCS_box_domain"/>
</dbReference>
<dbReference type="InterPro" id="IPR002110">
    <property type="entry name" value="Ankyrin_rpt"/>
</dbReference>
<dbReference type="GO" id="GO:0016567">
    <property type="term" value="P:protein ubiquitination"/>
    <property type="evidence" value="ECO:0007669"/>
    <property type="project" value="TreeGrafter"/>
</dbReference>
<sequence>MDDGKHLRWLEYADEKQRENNFKGFIFDDDKDKFVWFLNNPKMRCFTLLYWDILELISLVGAVNCATALLRGEVPQEVDINEPSELGYYPIHHAAKRLDPPLVLLFLRHGARTDIKLNFPYHDPDNGLLPLNIAINAVMRWLEYADEKQQEDNFMTFIFDDDKDKFVWFLNNPKMRCFRLLHWDTLELISLVGAVNCATALLRGEVPQEVDINEPFELGYYPIHHAAERLDPPLVLLFLRHGARTDIKLNVPHPYHDSNNGLLPLNIAIKVARYVLEYGELN</sequence>
<evidence type="ECO:0000256" key="2">
    <source>
        <dbReference type="ARBA" id="ARBA00022737"/>
    </source>
</evidence>